<dbReference type="InterPro" id="IPR021235">
    <property type="entry name" value="DUF2637"/>
</dbReference>
<feature type="transmembrane region" description="Helical" evidence="2">
    <location>
        <begin position="12"/>
        <end position="34"/>
    </location>
</feature>
<dbReference type="Pfam" id="PF10935">
    <property type="entry name" value="DUF2637"/>
    <property type="match status" value="1"/>
</dbReference>
<dbReference type="Proteomes" id="UP000501705">
    <property type="component" value="Chromosome"/>
</dbReference>
<proteinExistence type="predicted"/>
<sequence>MHTPPGSRAHTFFWSVLTPAATISITGNATQAVLHTTAAPAIAATVAVVPPLALLAAVHGVSILLSTHAHARGIHFMAAAMTALIAAGAFWLSFTALRSLALLAGIPAGEAWLWPLIVEGSMAQSTIALLALAHTANRSGGRADDDLRRPPRGENPASTTVRRP</sequence>
<feature type="region of interest" description="Disordered" evidence="1">
    <location>
        <begin position="139"/>
        <end position="164"/>
    </location>
</feature>
<keyword evidence="2" id="KW-0812">Transmembrane</keyword>
<name>A0A6G9XMQ4_NOCBR</name>
<keyword evidence="2" id="KW-0472">Membrane</keyword>
<reference evidence="3 4" key="1">
    <citation type="journal article" date="2019" name="ACS Chem. Biol.">
        <title>Identification and Mobilization of a Cryptic Antibiotic Biosynthesis Gene Locus from a Human-Pathogenic Nocardia Isolate.</title>
        <authorList>
            <person name="Herisse M."/>
            <person name="Ishida K."/>
            <person name="Porter J.L."/>
            <person name="Howden B."/>
            <person name="Hertweck C."/>
            <person name="Stinear T.P."/>
            <person name="Pidot S.J."/>
        </authorList>
    </citation>
    <scope>NUCLEOTIDE SEQUENCE [LARGE SCALE GENOMIC DNA]</scope>
    <source>
        <strain evidence="3 4">AUSMDU00024985</strain>
    </source>
</reference>
<dbReference type="RefSeq" id="WP_167461298.1">
    <property type="nucleotide sequence ID" value="NZ_CP046171.1"/>
</dbReference>
<feature type="transmembrane region" description="Helical" evidence="2">
    <location>
        <begin position="112"/>
        <end position="133"/>
    </location>
</feature>
<protein>
    <submittedName>
        <fullName evidence="3">DUF2637 domain-containing protein</fullName>
    </submittedName>
</protein>
<evidence type="ECO:0000313" key="3">
    <source>
        <dbReference type="EMBL" id="QIS02195.1"/>
    </source>
</evidence>
<organism evidence="3 4">
    <name type="scientific">Nocardia brasiliensis</name>
    <dbReference type="NCBI Taxonomy" id="37326"/>
    <lineage>
        <taxon>Bacteria</taxon>
        <taxon>Bacillati</taxon>
        <taxon>Actinomycetota</taxon>
        <taxon>Actinomycetes</taxon>
        <taxon>Mycobacteriales</taxon>
        <taxon>Nocardiaceae</taxon>
        <taxon>Nocardia</taxon>
    </lineage>
</organism>
<evidence type="ECO:0000256" key="2">
    <source>
        <dbReference type="SAM" id="Phobius"/>
    </source>
</evidence>
<keyword evidence="2" id="KW-1133">Transmembrane helix</keyword>
<evidence type="ECO:0000256" key="1">
    <source>
        <dbReference type="SAM" id="MobiDB-lite"/>
    </source>
</evidence>
<feature type="transmembrane region" description="Helical" evidence="2">
    <location>
        <begin position="40"/>
        <end position="61"/>
    </location>
</feature>
<accession>A0A6G9XMQ4</accession>
<gene>
    <name evidence="3" type="ORF">F5X71_07570</name>
</gene>
<feature type="transmembrane region" description="Helical" evidence="2">
    <location>
        <begin position="73"/>
        <end position="92"/>
    </location>
</feature>
<dbReference type="AlphaFoldDB" id="A0A6G9XMQ4"/>
<feature type="compositionally biased region" description="Basic and acidic residues" evidence="1">
    <location>
        <begin position="141"/>
        <end position="152"/>
    </location>
</feature>
<dbReference type="EMBL" id="CP046171">
    <property type="protein sequence ID" value="QIS02195.1"/>
    <property type="molecule type" value="Genomic_DNA"/>
</dbReference>
<evidence type="ECO:0000313" key="4">
    <source>
        <dbReference type="Proteomes" id="UP000501705"/>
    </source>
</evidence>